<keyword evidence="1" id="KW-0472">Membrane</keyword>
<evidence type="ECO:0000256" key="1">
    <source>
        <dbReference type="SAM" id="Phobius"/>
    </source>
</evidence>
<keyword evidence="1" id="KW-0812">Transmembrane</keyword>
<evidence type="ECO:0000313" key="4">
    <source>
        <dbReference type="Proteomes" id="UP001230051"/>
    </source>
</evidence>
<feature type="transmembrane region" description="Helical" evidence="1">
    <location>
        <begin position="20"/>
        <end position="38"/>
    </location>
</feature>
<sequence length="109" mass="12291">MNWYQTEEATRENYLVKMKFLPVILTLILGLCCVSESLRCNYCKVIATEGSCDSTVTTCRPDQSYCIHVRFSREAFGEIKRCARAEECEGEQIPTPTVSTKCCSGDLCN</sequence>
<dbReference type="EMBL" id="JAGXEW010000049">
    <property type="protein sequence ID" value="KAK1151916.1"/>
    <property type="molecule type" value="Genomic_DNA"/>
</dbReference>
<dbReference type="SUPFAM" id="SSF57302">
    <property type="entry name" value="Snake toxin-like"/>
    <property type="match status" value="1"/>
</dbReference>
<comment type="caution">
    <text evidence="3">The sequence shown here is derived from an EMBL/GenBank/DDBJ whole genome shotgun (WGS) entry which is preliminary data.</text>
</comment>
<reference evidence="3" key="1">
    <citation type="submission" date="2022-02" db="EMBL/GenBank/DDBJ databases">
        <title>Atlantic sturgeon de novo genome assembly.</title>
        <authorList>
            <person name="Stock M."/>
            <person name="Klopp C."/>
            <person name="Guiguen Y."/>
            <person name="Cabau C."/>
            <person name="Parinello H."/>
            <person name="Santidrian Yebra-Pimentel E."/>
            <person name="Kuhl H."/>
            <person name="Dirks R.P."/>
            <person name="Guessner J."/>
            <person name="Wuertz S."/>
            <person name="Du K."/>
            <person name="Schartl M."/>
        </authorList>
    </citation>
    <scope>NUCLEOTIDE SEQUENCE</scope>
    <source>
        <strain evidence="3">STURGEONOMICS-FGT-2020</strain>
        <tissue evidence="3">Whole blood</tissue>
    </source>
</reference>
<dbReference type="AlphaFoldDB" id="A0AAD8CJI6"/>
<organism evidence="3 4">
    <name type="scientific">Acipenser oxyrinchus oxyrinchus</name>
    <dbReference type="NCBI Taxonomy" id="40147"/>
    <lineage>
        <taxon>Eukaryota</taxon>
        <taxon>Metazoa</taxon>
        <taxon>Chordata</taxon>
        <taxon>Craniata</taxon>
        <taxon>Vertebrata</taxon>
        <taxon>Euteleostomi</taxon>
        <taxon>Actinopterygii</taxon>
        <taxon>Chondrostei</taxon>
        <taxon>Acipenseriformes</taxon>
        <taxon>Acipenseridae</taxon>
        <taxon>Acipenser</taxon>
    </lineage>
</organism>
<proteinExistence type="predicted"/>
<keyword evidence="4" id="KW-1185">Reference proteome</keyword>
<dbReference type="Gene3D" id="2.10.60.10">
    <property type="entry name" value="CD59"/>
    <property type="match status" value="1"/>
</dbReference>
<feature type="domain" description="Snake toxin/toxin-like" evidence="2">
    <location>
        <begin position="38"/>
        <end position="109"/>
    </location>
</feature>
<dbReference type="Proteomes" id="UP001230051">
    <property type="component" value="Unassembled WGS sequence"/>
</dbReference>
<dbReference type="InterPro" id="IPR045860">
    <property type="entry name" value="Snake_toxin-like_sf"/>
</dbReference>
<name>A0AAD8CJI6_ACIOX</name>
<evidence type="ECO:0000259" key="2">
    <source>
        <dbReference type="Pfam" id="PF00087"/>
    </source>
</evidence>
<keyword evidence="1" id="KW-1133">Transmembrane helix</keyword>
<dbReference type="InterPro" id="IPR035076">
    <property type="entry name" value="Toxin/TOLIP"/>
</dbReference>
<dbReference type="Pfam" id="PF00087">
    <property type="entry name" value="Toxin_TOLIP"/>
    <property type="match status" value="1"/>
</dbReference>
<accession>A0AAD8CJI6</accession>
<gene>
    <name evidence="3" type="ORF">AOXY_G31719</name>
</gene>
<evidence type="ECO:0000313" key="3">
    <source>
        <dbReference type="EMBL" id="KAK1151916.1"/>
    </source>
</evidence>
<protein>
    <recommendedName>
        <fullName evidence="2">Snake toxin/toxin-like domain-containing protein</fullName>
    </recommendedName>
</protein>